<evidence type="ECO:0000256" key="1">
    <source>
        <dbReference type="SAM" id="Coils"/>
    </source>
</evidence>
<evidence type="ECO:0000256" key="2">
    <source>
        <dbReference type="SAM" id="MobiDB-lite"/>
    </source>
</evidence>
<feature type="region of interest" description="Disordered" evidence="2">
    <location>
        <begin position="215"/>
        <end position="236"/>
    </location>
</feature>
<keyword evidence="1" id="KW-0175">Coiled coil</keyword>
<feature type="domain" description="PTHB1 hairpin" evidence="3">
    <location>
        <begin position="54"/>
        <end position="129"/>
    </location>
</feature>
<comment type="caution">
    <text evidence="4">The sequence shown here is derived from an EMBL/GenBank/DDBJ whole genome shotgun (WGS) entry which is preliminary data.</text>
</comment>
<dbReference type="PANTHER" id="PTHR20991">
    <property type="entry name" value="PARATHYROID HORMONE-RESPONSIVE B1 GENE"/>
    <property type="match status" value="1"/>
</dbReference>
<proteinExistence type="predicted"/>
<dbReference type="EMBL" id="WJQU01000002">
    <property type="protein sequence ID" value="KAJ6643752.1"/>
    <property type="molecule type" value="Genomic_DNA"/>
</dbReference>
<protein>
    <recommendedName>
        <fullName evidence="3">PTHB1 hairpin domain-containing protein</fullName>
    </recommendedName>
</protein>
<feature type="coiled-coil region" evidence="1">
    <location>
        <begin position="89"/>
        <end position="116"/>
    </location>
</feature>
<dbReference type="AlphaFoldDB" id="A0A9Q0S384"/>
<dbReference type="GO" id="GO:0060271">
    <property type="term" value="P:cilium assembly"/>
    <property type="evidence" value="ECO:0007669"/>
    <property type="project" value="TreeGrafter"/>
</dbReference>
<dbReference type="InterPro" id="IPR055363">
    <property type="entry name" value="PTHB1_hp_dom"/>
</dbReference>
<feature type="non-terminal residue" evidence="4">
    <location>
        <position position="1"/>
    </location>
</feature>
<accession>A0A9Q0S384</accession>
<evidence type="ECO:0000259" key="3">
    <source>
        <dbReference type="Pfam" id="PF23338"/>
    </source>
</evidence>
<dbReference type="PANTHER" id="PTHR20991:SF0">
    <property type="entry name" value="PROTEIN PTHB1"/>
    <property type="match status" value="1"/>
</dbReference>
<gene>
    <name evidence="4" type="ORF">Bhyg_08717</name>
</gene>
<organism evidence="4 5">
    <name type="scientific">Pseudolycoriella hygida</name>
    <dbReference type="NCBI Taxonomy" id="35572"/>
    <lineage>
        <taxon>Eukaryota</taxon>
        <taxon>Metazoa</taxon>
        <taxon>Ecdysozoa</taxon>
        <taxon>Arthropoda</taxon>
        <taxon>Hexapoda</taxon>
        <taxon>Insecta</taxon>
        <taxon>Pterygota</taxon>
        <taxon>Neoptera</taxon>
        <taxon>Endopterygota</taxon>
        <taxon>Diptera</taxon>
        <taxon>Nematocera</taxon>
        <taxon>Sciaroidea</taxon>
        <taxon>Sciaridae</taxon>
        <taxon>Pseudolycoriella</taxon>
    </lineage>
</organism>
<keyword evidence="5" id="KW-1185">Reference proteome</keyword>
<evidence type="ECO:0000313" key="4">
    <source>
        <dbReference type="EMBL" id="KAJ6643752.1"/>
    </source>
</evidence>
<sequence>MSSTALLKAFATLTKMVRKFLMLAVNGKTIAATAWLTSTITYSKPNARLITSIEKLESRSSQMRLIVRSMFIKLEDQRENALDGIMMLYKTTQTQINDVLKELDDANCKLQRCRHNLSCAIAMCRIIIENLDLPQKVTEGLCSVLVSPVMDWLINTWEETTNDSLDRLNHIGALRKNKNATIEEHTSYATTSMDVSKYKRRLSTLLERVCRMSSKKDNKQDDNNLADNDWLEEENE</sequence>
<dbReference type="Proteomes" id="UP001151699">
    <property type="component" value="Chromosome B"/>
</dbReference>
<name>A0A9Q0S384_9DIPT</name>
<dbReference type="GO" id="GO:0034464">
    <property type="term" value="C:BBSome"/>
    <property type="evidence" value="ECO:0007669"/>
    <property type="project" value="InterPro"/>
</dbReference>
<dbReference type="GO" id="GO:0016020">
    <property type="term" value="C:membrane"/>
    <property type="evidence" value="ECO:0007669"/>
    <property type="project" value="TreeGrafter"/>
</dbReference>
<dbReference type="Pfam" id="PF23338">
    <property type="entry name" value="PTHB1_hp"/>
    <property type="match status" value="1"/>
</dbReference>
<dbReference type="InterPro" id="IPR026511">
    <property type="entry name" value="PTHB1"/>
</dbReference>
<reference evidence="4" key="1">
    <citation type="submission" date="2022-07" db="EMBL/GenBank/DDBJ databases">
        <authorList>
            <person name="Trinca V."/>
            <person name="Uliana J.V.C."/>
            <person name="Torres T.T."/>
            <person name="Ward R.J."/>
            <person name="Monesi N."/>
        </authorList>
    </citation>
    <scope>NUCLEOTIDE SEQUENCE</scope>
    <source>
        <strain evidence="4">HSMRA1968</strain>
        <tissue evidence="4">Whole embryos</tissue>
    </source>
</reference>
<evidence type="ECO:0000313" key="5">
    <source>
        <dbReference type="Proteomes" id="UP001151699"/>
    </source>
</evidence>